<sequence>MKSNNLFIILFYIMLSSCINKNTESEKLHNLFNGVWENGLQEFPVRATYLGDYRYNDRLSDMSIEAINRRNEKNKLILKRLQNINKNKLNDSDILNFDLFFKRITRSIESHSFKEYLMPIDQMGGIQIGFPNLVEVTPFRNQIDFDNYLKRLSLFPQHIEQIINLMRGGIKENIVHPKIVLQKVPDQILTQHQIAVEKSPFYKPFKENISVLPESLRSTYRNKGQTTIQENIFTSYKKLYDFFLYTYLPNSRENISAASLPNGNRFYEFKVKSYTTTNKTPQEIHEIGLNEVLRIRTEMDKIIKKVGFAGSFNDFISYLRSNPDFYYNKPDDLLDGYRTICKKADPELVKLFGKLPRLSYGVKPIPDFQAPASPT</sequence>
<dbReference type="Pfam" id="PF05960">
    <property type="entry name" value="DUF885"/>
    <property type="match status" value="1"/>
</dbReference>
<gene>
    <name evidence="1" type="ORF">METZ01_LOCUS237253</name>
</gene>
<name>A0A382HB76_9ZZZZ</name>
<dbReference type="AlphaFoldDB" id="A0A382HB76"/>
<organism evidence="1">
    <name type="scientific">marine metagenome</name>
    <dbReference type="NCBI Taxonomy" id="408172"/>
    <lineage>
        <taxon>unclassified sequences</taxon>
        <taxon>metagenomes</taxon>
        <taxon>ecological metagenomes</taxon>
    </lineage>
</organism>
<dbReference type="PANTHER" id="PTHR33361:SF2">
    <property type="entry name" value="DUF885 DOMAIN-CONTAINING PROTEIN"/>
    <property type="match status" value="1"/>
</dbReference>
<dbReference type="InterPro" id="IPR010281">
    <property type="entry name" value="DUF885"/>
</dbReference>
<evidence type="ECO:0008006" key="2">
    <source>
        <dbReference type="Google" id="ProtNLM"/>
    </source>
</evidence>
<feature type="non-terminal residue" evidence="1">
    <location>
        <position position="375"/>
    </location>
</feature>
<dbReference type="EMBL" id="UINC01060172">
    <property type="protein sequence ID" value="SVB84399.1"/>
    <property type="molecule type" value="Genomic_DNA"/>
</dbReference>
<dbReference type="PROSITE" id="PS51257">
    <property type="entry name" value="PROKAR_LIPOPROTEIN"/>
    <property type="match status" value="1"/>
</dbReference>
<evidence type="ECO:0000313" key="1">
    <source>
        <dbReference type="EMBL" id="SVB84399.1"/>
    </source>
</evidence>
<protein>
    <recommendedName>
        <fullName evidence="2">DUF885 domain-containing protein</fullName>
    </recommendedName>
</protein>
<dbReference type="PANTHER" id="PTHR33361">
    <property type="entry name" value="GLR0591 PROTEIN"/>
    <property type="match status" value="1"/>
</dbReference>
<proteinExistence type="predicted"/>
<accession>A0A382HB76</accession>
<reference evidence="1" key="1">
    <citation type="submission" date="2018-05" db="EMBL/GenBank/DDBJ databases">
        <authorList>
            <person name="Lanie J.A."/>
            <person name="Ng W.-L."/>
            <person name="Kazmierczak K.M."/>
            <person name="Andrzejewski T.M."/>
            <person name="Davidsen T.M."/>
            <person name="Wayne K.J."/>
            <person name="Tettelin H."/>
            <person name="Glass J.I."/>
            <person name="Rusch D."/>
            <person name="Podicherti R."/>
            <person name="Tsui H.-C.T."/>
            <person name="Winkler M.E."/>
        </authorList>
    </citation>
    <scope>NUCLEOTIDE SEQUENCE</scope>
</reference>